<proteinExistence type="predicted"/>
<reference evidence="2 3" key="1">
    <citation type="journal article" date="2019" name="Genome Biol. Evol.">
        <title>Insights into the evolution of the New World diploid cottons (Gossypium, subgenus Houzingenia) based on genome sequencing.</title>
        <authorList>
            <person name="Grover C.E."/>
            <person name="Arick M.A. 2nd"/>
            <person name="Thrash A."/>
            <person name="Conover J.L."/>
            <person name="Sanders W.S."/>
            <person name="Peterson D.G."/>
            <person name="Frelichowski J.E."/>
            <person name="Scheffler J.A."/>
            <person name="Scheffler B.E."/>
            <person name="Wendel J.F."/>
        </authorList>
    </citation>
    <scope>NUCLEOTIDE SEQUENCE [LARGE SCALE GENOMIC DNA]</scope>
    <source>
        <strain evidence="2">8</strain>
        <tissue evidence="2">Leaf</tissue>
    </source>
</reference>
<dbReference type="AlphaFoldDB" id="A0A7J9E296"/>
<dbReference type="Proteomes" id="UP000593568">
    <property type="component" value="Unassembled WGS sequence"/>
</dbReference>
<sequence length="47" mass="5548">MLALKHLVVDRRLPKPRLNFCLILYLLISPHLAISWCIWLDMTKKSS</sequence>
<accession>A0A7J9E296</accession>
<organism evidence="2 3">
    <name type="scientific">Gossypium trilobum</name>
    <dbReference type="NCBI Taxonomy" id="34281"/>
    <lineage>
        <taxon>Eukaryota</taxon>
        <taxon>Viridiplantae</taxon>
        <taxon>Streptophyta</taxon>
        <taxon>Embryophyta</taxon>
        <taxon>Tracheophyta</taxon>
        <taxon>Spermatophyta</taxon>
        <taxon>Magnoliopsida</taxon>
        <taxon>eudicotyledons</taxon>
        <taxon>Gunneridae</taxon>
        <taxon>Pentapetalae</taxon>
        <taxon>rosids</taxon>
        <taxon>malvids</taxon>
        <taxon>Malvales</taxon>
        <taxon>Malvaceae</taxon>
        <taxon>Malvoideae</taxon>
        <taxon>Gossypium</taxon>
    </lineage>
</organism>
<dbReference type="EMBL" id="JABEZW010000006">
    <property type="protein sequence ID" value="MBA0767132.1"/>
    <property type="molecule type" value="Genomic_DNA"/>
</dbReference>
<evidence type="ECO:0000313" key="2">
    <source>
        <dbReference type="EMBL" id="MBA0767132.1"/>
    </source>
</evidence>
<feature type="transmembrane region" description="Helical" evidence="1">
    <location>
        <begin position="20"/>
        <end position="42"/>
    </location>
</feature>
<name>A0A7J9E296_9ROSI</name>
<evidence type="ECO:0000256" key="1">
    <source>
        <dbReference type="SAM" id="Phobius"/>
    </source>
</evidence>
<protein>
    <submittedName>
        <fullName evidence="2">Uncharacterized protein</fullName>
    </submittedName>
</protein>
<evidence type="ECO:0000313" key="3">
    <source>
        <dbReference type="Proteomes" id="UP000593568"/>
    </source>
</evidence>
<keyword evidence="3" id="KW-1185">Reference proteome</keyword>
<gene>
    <name evidence="2" type="ORF">Gotri_016079</name>
</gene>
<keyword evidence="1" id="KW-0812">Transmembrane</keyword>
<keyword evidence="1" id="KW-1133">Transmembrane helix</keyword>
<keyword evidence="1" id="KW-0472">Membrane</keyword>
<comment type="caution">
    <text evidence="2">The sequence shown here is derived from an EMBL/GenBank/DDBJ whole genome shotgun (WGS) entry which is preliminary data.</text>
</comment>